<name>A0ABV0PRZ6_9TELE</name>
<gene>
    <name evidence="1" type="ORF">GOODEAATRI_025807</name>
</gene>
<evidence type="ECO:0000313" key="2">
    <source>
        <dbReference type="Proteomes" id="UP001476798"/>
    </source>
</evidence>
<dbReference type="Proteomes" id="UP001476798">
    <property type="component" value="Unassembled WGS sequence"/>
</dbReference>
<comment type="caution">
    <text evidence="1">The sequence shown here is derived from an EMBL/GenBank/DDBJ whole genome shotgun (WGS) entry which is preliminary data.</text>
</comment>
<reference evidence="1 2" key="1">
    <citation type="submission" date="2021-06" db="EMBL/GenBank/DDBJ databases">
        <authorList>
            <person name="Palmer J.M."/>
        </authorList>
    </citation>
    <scope>NUCLEOTIDE SEQUENCE [LARGE SCALE GENOMIC DNA]</scope>
    <source>
        <strain evidence="1 2">GA_2019</strain>
        <tissue evidence="1">Muscle</tissue>
    </source>
</reference>
<accession>A0ABV0PRZ6</accession>
<organism evidence="1 2">
    <name type="scientific">Goodea atripinnis</name>
    <dbReference type="NCBI Taxonomy" id="208336"/>
    <lineage>
        <taxon>Eukaryota</taxon>
        <taxon>Metazoa</taxon>
        <taxon>Chordata</taxon>
        <taxon>Craniata</taxon>
        <taxon>Vertebrata</taxon>
        <taxon>Euteleostomi</taxon>
        <taxon>Actinopterygii</taxon>
        <taxon>Neopterygii</taxon>
        <taxon>Teleostei</taxon>
        <taxon>Neoteleostei</taxon>
        <taxon>Acanthomorphata</taxon>
        <taxon>Ovalentaria</taxon>
        <taxon>Atherinomorphae</taxon>
        <taxon>Cyprinodontiformes</taxon>
        <taxon>Goodeidae</taxon>
        <taxon>Goodea</taxon>
    </lineage>
</organism>
<protein>
    <submittedName>
        <fullName evidence="1">Uncharacterized protein</fullName>
    </submittedName>
</protein>
<sequence length="110" mass="12211">MAISVKFALCIDSGSSNSLNDLLKTLSNRLLILPFITLKNSIGKPLAPRHFPDWSAEMALSNSSWDIGDSRRTTSLLCICGIVTLFEKQPVLSIYMSISDLYTVNLYKII</sequence>
<evidence type="ECO:0000313" key="1">
    <source>
        <dbReference type="EMBL" id="MEQ2186163.1"/>
    </source>
</evidence>
<keyword evidence="2" id="KW-1185">Reference proteome</keyword>
<dbReference type="EMBL" id="JAHRIO010083056">
    <property type="protein sequence ID" value="MEQ2186163.1"/>
    <property type="molecule type" value="Genomic_DNA"/>
</dbReference>
<proteinExistence type="predicted"/>